<dbReference type="EMBL" id="CAMTCP010000044">
    <property type="protein sequence ID" value="CAI3543110.1"/>
    <property type="molecule type" value="Genomic_DNA"/>
</dbReference>
<reference evidence="1" key="2">
    <citation type="submission" date="2021-10" db="EMBL/GenBank/DDBJ databases">
        <authorList>
            <person name="Mesa V."/>
        </authorList>
    </citation>
    <scope>NUCLEOTIDE SEQUENCE</scope>
    <source>
        <strain evidence="1">CC3_PB</strain>
    </source>
</reference>
<dbReference type="GeneID" id="68876717"/>
<sequence>MQMQFDGAVIKERNVTFAIAVVKPSVFASSDIEGLRKDFSRVFQNLPVVLMAQNAQGTARYSGRRDLVNFISKVPLSRIPWKKYTINFYY</sequence>
<evidence type="ECO:0000313" key="3">
    <source>
        <dbReference type="EMBL" id="VCT83771.1"/>
    </source>
</evidence>
<dbReference type="AlphaFoldDB" id="A0A650M9Q1"/>
<name>A0A650M9Q1_9CLOT</name>
<dbReference type="Proteomes" id="UP001189143">
    <property type="component" value="Unassembled WGS sequence"/>
</dbReference>
<reference evidence="3 4" key="1">
    <citation type="submission" date="2018-06" db="EMBL/GenBank/DDBJ databases">
        <authorList>
            <consortium name="IHU Genomes"/>
        </authorList>
    </citation>
    <scope>NUCLEOTIDE SEQUENCE [LARGE SCALE GENOMIC DNA]</scope>
    <source>
        <strain evidence="3 4">NEC25</strain>
    </source>
</reference>
<dbReference type="EMBL" id="CAKJVE010000004">
    <property type="protein sequence ID" value="CAG9709518.1"/>
    <property type="molecule type" value="Genomic_DNA"/>
</dbReference>
<evidence type="ECO:0000313" key="2">
    <source>
        <dbReference type="EMBL" id="CAI3543110.1"/>
    </source>
</evidence>
<proteinExistence type="predicted"/>
<accession>A0A650M9Q1</accession>
<dbReference type="EMBL" id="UWJD01000001">
    <property type="protein sequence ID" value="VCT83771.1"/>
    <property type="molecule type" value="Genomic_DNA"/>
</dbReference>
<evidence type="ECO:0000313" key="4">
    <source>
        <dbReference type="Proteomes" id="UP000431451"/>
    </source>
</evidence>
<organism evidence="3 4">
    <name type="scientific">Clostridium neonatale</name>
    <dbReference type="NCBI Taxonomy" id="137838"/>
    <lineage>
        <taxon>Bacteria</taxon>
        <taxon>Bacillati</taxon>
        <taxon>Bacillota</taxon>
        <taxon>Clostridia</taxon>
        <taxon>Eubacteriales</taxon>
        <taxon>Clostridiaceae</taxon>
        <taxon>Clostridium</taxon>
    </lineage>
</organism>
<protein>
    <submittedName>
        <fullName evidence="3">Uncharacterized protein</fullName>
    </submittedName>
</protein>
<dbReference type="Proteomes" id="UP000431451">
    <property type="component" value="Unassembled WGS sequence"/>
</dbReference>
<gene>
    <name evidence="2" type="ORF">CNEO2_130053</name>
    <name evidence="1" type="ORF">CNEO_44222</name>
    <name evidence="3" type="ORF">CNEONATNEC25_01368</name>
</gene>
<dbReference type="Proteomes" id="UP000789738">
    <property type="component" value="Unassembled WGS sequence"/>
</dbReference>
<reference evidence="2" key="3">
    <citation type="submission" date="2022-10" db="EMBL/GenBank/DDBJ databases">
        <authorList>
            <person name="Aires J."/>
            <person name="Mesa V."/>
        </authorList>
    </citation>
    <scope>NUCLEOTIDE SEQUENCE</scope>
    <source>
        <strain evidence="2">Clostridium neonatale JD116</strain>
    </source>
</reference>
<evidence type="ECO:0000313" key="1">
    <source>
        <dbReference type="EMBL" id="CAG9709518.1"/>
    </source>
</evidence>
<dbReference type="RefSeq" id="WP_230132072.1">
    <property type="nucleotide sequence ID" value="NZ_CAKJVD010000025.1"/>
</dbReference>